<keyword evidence="3 6" id="KW-0418">Kinase</keyword>
<dbReference type="EMBL" id="JAFBBZ010000001">
    <property type="protein sequence ID" value="MBM7507687.1"/>
    <property type="molecule type" value="Genomic_DNA"/>
</dbReference>
<keyword evidence="7" id="KW-1185">Reference proteome</keyword>
<dbReference type="PANTHER" id="PTHR37419:SF1">
    <property type="entry name" value="SERINE_THREONINE-PROTEIN KINASE TOXIN HIPA"/>
    <property type="match status" value="1"/>
</dbReference>
<evidence type="ECO:0000256" key="1">
    <source>
        <dbReference type="ARBA" id="ARBA00010164"/>
    </source>
</evidence>
<dbReference type="Proteomes" id="UP000732378">
    <property type="component" value="Unassembled WGS sequence"/>
</dbReference>
<accession>A0ABS2M916</accession>
<comment type="similarity">
    <text evidence="1">Belongs to the HipA Ser/Thr kinase family.</text>
</comment>
<name>A0ABS2M916_9ACTN</name>
<dbReference type="InterPro" id="IPR052028">
    <property type="entry name" value="HipA_Ser/Thr_kinase"/>
</dbReference>
<evidence type="ECO:0000313" key="7">
    <source>
        <dbReference type="Proteomes" id="UP000732378"/>
    </source>
</evidence>
<evidence type="ECO:0000313" key="6">
    <source>
        <dbReference type="EMBL" id="MBM7507687.1"/>
    </source>
</evidence>
<protein>
    <submittedName>
        <fullName evidence="6">Serine/threonine-protein kinase HipA</fullName>
        <ecNumber evidence="6">2.7.11.1</ecNumber>
    </submittedName>
</protein>
<dbReference type="Pfam" id="PF07804">
    <property type="entry name" value="HipA_C"/>
    <property type="match status" value="1"/>
</dbReference>
<proteinExistence type="inferred from homology"/>
<comment type="caution">
    <text evidence="6">The sequence shown here is derived from an EMBL/GenBank/DDBJ whole genome shotgun (WGS) entry which is preliminary data.</text>
</comment>
<evidence type="ECO:0000259" key="5">
    <source>
        <dbReference type="Pfam" id="PF13657"/>
    </source>
</evidence>
<sequence>MARPGSVSLSVWLHETHVATLSEPSTYRYRLTFTDEALDTFGVGARVLSLSLPLSSRPLEDHPRDPTRQPVSSFLEGLLPEGNLRTHLATTLGVLALDKLSLLTQVGAECAGAVRFLPVGQRPSSGHVRPLGPDEVDRLVADLPTYRLPDGAAPQASLAGIQDKVLLTELPDGSWGWPEAGAASSHLVKPEPTGAQVIDRLVQTEHWAMQVAASAGLRAAHTRLAHFDGRPAIVVRRYDRLDDGQRVHQEDFCQALALDPQAKYESPARGPSRGTRLKRLATVAAPRSLDPDAFRRDLLSSVAFNVVIGNGDAHSKNYSLLLGRRGEVSLAPLYDAAPVHYLATRFNNIGHVVNGRTRLHWVDADDLVQEARSWGMGTSRARATLEGVLGSTWEAAHAVGLPEGAESVLVNLEQLWSRRSWRPAST</sequence>
<gene>
    <name evidence="6" type="ORF">JOE61_001501</name>
</gene>
<dbReference type="GO" id="GO:0004674">
    <property type="term" value="F:protein serine/threonine kinase activity"/>
    <property type="evidence" value="ECO:0007669"/>
    <property type="project" value="UniProtKB-EC"/>
</dbReference>
<evidence type="ECO:0000256" key="3">
    <source>
        <dbReference type="ARBA" id="ARBA00022777"/>
    </source>
</evidence>
<feature type="domain" description="HipA-like C-terminal" evidence="4">
    <location>
        <begin position="157"/>
        <end position="388"/>
    </location>
</feature>
<dbReference type="RefSeq" id="WP_193669878.1">
    <property type="nucleotide sequence ID" value="NZ_JACDTV010000011.1"/>
</dbReference>
<evidence type="ECO:0000259" key="4">
    <source>
        <dbReference type="Pfam" id="PF07804"/>
    </source>
</evidence>
<keyword evidence="2 6" id="KW-0808">Transferase</keyword>
<dbReference type="PANTHER" id="PTHR37419">
    <property type="entry name" value="SERINE/THREONINE-PROTEIN KINASE TOXIN HIPA"/>
    <property type="match status" value="1"/>
</dbReference>
<dbReference type="InterPro" id="IPR012893">
    <property type="entry name" value="HipA-like_C"/>
</dbReference>
<dbReference type="InterPro" id="IPR017508">
    <property type="entry name" value="HipA_N1"/>
</dbReference>
<dbReference type="Pfam" id="PF13657">
    <property type="entry name" value="Couple_hipA"/>
    <property type="match status" value="1"/>
</dbReference>
<dbReference type="Gene3D" id="1.10.1070.20">
    <property type="match status" value="1"/>
</dbReference>
<dbReference type="EC" id="2.7.11.1" evidence="6"/>
<dbReference type="NCBIfam" id="TIGR03071">
    <property type="entry name" value="couple_hipA"/>
    <property type="match status" value="1"/>
</dbReference>
<feature type="domain" description="HipA N-terminal subdomain 1" evidence="5">
    <location>
        <begin position="9"/>
        <end position="116"/>
    </location>
</feature>
<reference evidence="6 7" key="1">
    <citation type="submission" date="2021-01" db="EMBL/GenBank/DDBJ databases">
        <title>Sequencing the genomes of 1000 actinobacteria strains.</title>
        <authorList>
            <person name="Klenk H.-P."/>
        </authorList>
    </citation>
    <scope>NUCLEOTIDE SEQUENCE [LARGE SCALE GENOMIC DNA]</scope>
    <source>
        <strain evidence="6 7">DSM 18239</strain>
    </source>
</reference>
<evidence type="ECO:0000256" key="2">
    <source>
        <dbReference type="ARBA" id="ARBA00022679"/>
    </source>
</evidence>
<organism evidence="6 7">
    <name type="scientific">Nocardioides salarius</name>
    <dbReference type="NCBI Taxonomy" id="374513"/>
    <lineage>
        <taxon>Bacteria</taxon>
        <taxon>Bacillati</taxon>
        <taxon>Actinomycetota</taxon>
        <taxon>Actinomycetes</taxon>
        <taxon>Propionibacteriales</taxon>
        <taxon>Nocardioidaceae</taxon>
        <taxon>Nocardioides</taxon>
    </lineage>
</organism>